<keyword evidence="2 4" id="KW-0328">Glycosyltransferase</keyword>
<dbReference type="EMBL" id="JALNTZ010000006">
    <property type="protein sequence ID" value="KAJ3648850.1"/>
    <property type="molecule type" value="Genomic_DNA"/>
</dbReference>
<keyword evidence="5" id="KW-0732">Signal</keyword>
<evidence type="ECO:0000256" key="4">
    <source>
        <dbReference type="RuleBase" id="RU003718"/>
    </source>
</evidence>
<evidence type="ECO:0000256" key="2">
    <source>
        <dbReference type="ARBA" id="ARBA00022676"/>
    </source>
</evidence>
<dbReference type="PROSITE" id="PS00375">
    <property type="entry name" value="UDPGT"/>
    <property type="match status" value="1"/>
</dbReference>
<evidence type="ECO:0000256" key="5">
    <source>
        <dbReference type="RuleBase" id="RU362059"/>
    </source>
</evidence>
<dbReference type="InterPro" id="IPR050271">
    <property type="entry name" value="UDP-glycosyltransferase"/>
</dbReference>
<sequence>MCTLFLLIVLTSVKSVLCANILYVSSIPSPSHHIWNGVLTMALVKRGHNVTLVDPDIDKLPKSDNYTHIFLEGVYESLDISYDLNDMASYSPIRMSIEFQNWCTFGCNKILRSEGLHNLLNYPPDFKFDLIIVDVTSGPCLYPLIHRFKYPPTIAVTAFLLPSYVSYNFGNNMYPTSIPWYGLPYTADMNFVERTFNVLYMYIDTASRYLNQYRREHDITKKIFGENIPSMEEFERHMSLVLTNTDPILDYPQPLAPNFISVGGLHTHRSNELPPDLKTILDNAKNGAIIFSLGTNIRSDKLDKRTQRALIDAFSKIPETVIWKFESDIENLPKNVIVRKWLPQNDALGHPNVKLFIGHGGALSTQESFYHGVPMICVPFIVDQHINAKLIIEKKLGLSIDFTRITSGYVLQTVREVLDNPVYFENVRRLSRIYKDKPQTALEKAVFWTEYVIRHGGADFLSFPGRNYPYYKVYGLDIILFLLVIIILILLIVYKIINLVLNLLISKRKIKVN</sequence>
<dbReference type="SUPFAM" id="SSF53756">
    <property type="entry name" value="UDP-Glycosyltransferase/glycogen phosphorylase"/>
    <property type="match status" value="1"/>
</dbReference>
<dbReference type="InterPro" id="IPR035595">
    <property type="entry name" value="UDP_glycos_trans_CS"/>
</dbReference>
<dbReference type="FunFam" id="3.40.50.2000:FF:000050">
    <property type="entry name" value="UDP-glucuronosyltransferase"/>
    <property type="match status" value="1"/>
</dbReference>
<dbReference type="GO" id="GO:0016020">
    <property type="term" value="C:membrane"/>
    <property type="evidence" value="ECO:0007669"/>
    <property type="project" value="UniProtKB-SubCell"/>
</dbReference>
<comment type="subcellular location">
    <subcellularLocation>
        <location evidence="5">Membrane</location>
        <topology evidence="5">Single-pass membrane protein</topology>
    </subcellularLocation>
</comment>
<evidence type="ECO:0000313" key="6">
    <source>
        <dbReference type="EMBL" id="KAJ3648850.1"/>
    </source>
</evidence>
<dbReference type="PANTHER" id="PTHR48043:SF159">
    <property type="entry name" value="EG:EG0003.4 PROTEIN-RELATED"/>
    <property type="match status" value="1"/>
</dbReference>
<organism evidence="6 7">
    <name type="scientific">Zophobas morio</name>
    <dbReference type="NCBI Taxonomy" id="2755281"/>
    <lineage>
        <taxon>Eukaryota</taxon>
        <taxon>Metazoa</taxon>
        <taxon>Ecdysozoa</taxon>
        <taxon>Arthropoda</taxon>
        <taxon>Hexapoda</taxon>
        <taxon>Insecta</taxon>
        <taxon>Pterygota</taxon>
        <taxon>Neoptera</taxon>
        <taxon>Endopterygota</taxon>
        <taxon>Coleoptera</taxon>
        <taxon>Polyphaga</taxon>
        <taxon>Cucujiformia</taxon>
        <taxon>Tenebrionidae</taxon>
        <taxon>Zophobas</taxon>
    </lineage>
</organism>
<reference evidence="6" key="1">
    <citation type="journal article" date="2023" name="G3 (Bethesda)">
        <title>Whole genome assemblies of Zophobas morio and Tenebrio molitor.</title>
        <authorList>
            <person name="Kaur S."/>
            <person name="Stinson S.A."/>
            <person name="diCenzo G.C."/>
        </authorList>
    </citation>
    <scope>NUCLEOTIDE SEQUENCE</scope>
    <source>
        <strain evidence="6">QUZm001</strain>
    </source>
</reference>
<dbReference type="Pfam" id="PF00201">
    <property type="entry name" value="UDPGT"/>
    <property type="match status" value="1"/>
</dbReference>
<feature type="transmembrane region" description="Helical" evidence="5">
    <location>
        <begin position="478"/>
        <end position="505"/>
    </location>
</feature>
<dbReference type="GO" id="GO:0015020">
    <property type="term" value="F:glucuronosyltransferase activity"/>
    <property type="evidence" value="ECO:0007669"/>
    <property type="project" value="UniProtKB-EC"/>
</dbReference>
<protein>
    <recommendedName>
        <fullName evidence="5">UDP-glucuronosyltransferase</fullName>
        <ecNumber evidence="5">2.4.1.17</ecNumber>
    </recommendedName>
</protein>
<dbReference type="AlphaFoldDB" id="A0AA38I3T8"/>
<keyword evidence="3 4" id="KW-0808">Transferase</keyword>
<dbReference type="InterPro" id="IPR002213">
    <property type="entry name" value="UDP_glucos_trans"/>
</dbReference>
<dbReference type="CDD" id="cd03784">
    <property type="entry name" value="GT1_Gtf-like"/>
    <property type="match status" value="1"/>
</dbReference>
<feature type="signal peptide" evidence="5">
    <location>
        <begin position="1"/>
        <end position="18"/>
    </location>
</feature>
<dbReference type="PANTHER" id="PTHR48043">
    <property type="entry name" value="EG:EG0003.4 PROTEIN-RELATED"/>
    <property type="match status" value="1"/>
</dbReference>
<comment type="catalytic activity">
    <reaction evidence="5">
        <text>glucuronate acceptor + UDP-alpha-D-glucuronate = acceptor beta-D-glucuronoside + UDP + H(+)</text>
        <dbReference type="Rhea" id="RHEA:21032"/>
        <dbReference type="ChEBI" id="CHEBI:15378"/>
        <dbReference type="ChEBI" id="CHEBI:58052"/>
        <dbReference type="ChEBI" id="CHEBI:58223"/>
        <dbReference type="ChEBI" id="CHEBI:132367"/>
        <dbReference type="ChEBI" id="CHEBI:132368"/>
        <dbReference type="EC" id="2.4.1.17"/>
    </reaction>
</comment>
<gene>
    <name evidence="6" type="ORF">Zmor_020621</name>
</gene>
<feature type="chain" id="PRO_5041483953" description="UDP-glucuronosyltransferase" evidence="5">
    <location>
        <begin position="19"/>
        <end position="513"/>
    </location>
</feature>
<evidence type="ECO:0000313" key="7">
    <source>
        <dbReference type="Proteomes" id="UP001168821"/>
    </source>
</evidence>
<proteinExistence type="inferred from homology"/>
<comment type="similarity">
    <text evidence="1 4">Belongs to the UDP-glycosyltransferase family.</text>
</comment>
<evidence type="ECO:0000256" key="3">
    <source>
        <dbReference type="ARBA" id="ARBA00022679"/>
    </source>
</evidence>
<keyword evidence="5" id="KW-1133">Transmembrane helix</keyword>
<dbReference type="EC" id="2.4.1.17" evidence="5"/>
<keyword evidence="5" id="KW-0812">Transmembrane</keyword>
<accession>A0AA38I3T8</accession>
<evidence type="ECO:0000256" key="1">
    <source>
        <dbReference type="ARBA" id="ARBA00009995"/>
    </source>
</evidence>
<keyword evidence="7" id="KW-1185">Reference proteome</keyword>
<keyword evidence="5" id="KW-0472">Membrane</keyword>
<name>A0AA38I3T8_9CUCU</name>
<dbReference type="Gene3D" id="3.40.50.2000">
    <property type="entry name" value="Glycogen Phosphorylase B"/>
    <property type="match status" value="1"/>
</dbReference>
<comment type="caution">
    <text evidence="6">The sequence shown here is derived from an EMBL/GenBank/DDBJ whole genome shotgun (WGS) entry which is preliminary data.</text>
</comment>
<dbReference type="Proteomes" id="UP001168821">
    <property type="component" value="Unassembled WGS sequence"/>
</dbReference>